<comment type="cofactor">
    <cofactor evidence="1">
        <name>heme b</name>
        <dbReference type="ChEBI" id="CHEBI:60344"/>
    </cofactor>
</comment>
<dbReference type="PROSITE" id="PS51405">
    <property type="entry name" value="HEME_HALOPEROXIDASE"/>
    <property type="match status" value="1"/>
</dbReference>
<accession>A0A2P5IAZ9</accession>
<comment type="similarity">
    <text evidence="7">Belongs to the chloroperoxidase family.</text>
</comment>
<evidence type="ECO:0000259" key="9">
    <source>
        <dbReference type="PROSITE" id="PS51405"/>
    </source>
</evidence>
<evidence type="ECO:0000256" key="5">
    <source>
        <dbReference type="ARBA" id="ARBA00023002"/>
    </source>
</evidence>
<dbReference type="Pfam" id="PF01328">
    <property type="entry name" value="Peroxidase_2"/>
    <property type="match status" value="1"/>
</dbReference>
<dbReference type="InterPro" id="IPR036851">
    <property type="entry name" value="Chloroperoxidase-like_sf"/>
</dbReference>
<dbReference type="SUPFAM" id="SSF47571">
    <property type="entry name" value="Cloroperoxidase"/>
    <property type="match status" value="1"/>
</dbReference>
<evidence type="ECO:0000256" key="7">
    <source>
        <dbReference type="ARBA" id="ARBA00025795"/>
    </source>
</evidence>
<sequence length="243" mass="26001">MPSFKSLYLATAAALIPLSAALDERTYPFQPPTDTDVRAPCPALNALANHGLLPRDGKGITMEILVAAAYKGFTIQGDSTQALGSLGFQTSTTGNPSTFNLDDLKQHSPHVLEHDGSMSRNDSYWGDNLSFNDQAWARTLASWGENEVITFAIAAAERNARFEYGAATNPEFDAVSANAASLLEYSLILSAFGDLVEGNGNATLIKYLFENERLPIELGWQPPTSNMTLAAAQAMAGQIAAVL</sequence>
<keyword evidence="11" id="KW-1185">Reference proteome</keyword>
<evidence type="ECO:0000256" key="1">
    <source>
        <dbReference type="ARBA" id="ARBA00001970"/>
    </source>
</evidence>
<dbReference type="EMBL" id="MAVT02000095">
    <property type="protein sequence ID" value="POS79682.1"/>
    <property type="molecule type" value="Genomic_DNA"/>
</dbReference>
<dbReference type="PANTHER" id="PTHR33577:SF19">
    <property type="entry name" value="HEME HALOPEROXIDASE FAMILY PROFILE DOMAIN-CONTAINING PROTEIN-RELATED"/>
    <property type="match status" value="1"/>
</dbReference>
<dbReference type="InterPro" id="IPR000028">
    <property type="entry name" value="Chloroperoxidase"/>
</dbReference>
<evidence type="ECO:0000256" key="3">
    <source>
        <dbReference type="ARBA" id="ARBA00022617"/>
    </source>
</evidence>
<dbReference type="Proteomes" id="UP000094444">
    <property type="component" value="Unassembled WGS sequence"/>
</dbReference>
<dbReference type="InParanoid" id="A0A2P5IAZ9"/>
<dbReference type="PANTHER" id="PTHR33577">
    <property type="entry name" value="STERIGMATOCYSTIN BIOSYNTHESIS PEROXIDASE STCC-RELATED"/>
    <property type="match status" value="1"/>
</dbReference>
<keyword evidence="3" id="KW-0349">Heme</keyword>
<keyword evidence="5" id="KW-0560">Oxidoreductase</keyword>
<evidence type="ECO:0000256" key="6">
    <source>
        <dbReference type="ARBA" id="ARBA00023004"/>
    </source>
</evidence>
<keyword evidence="2" id="KW-0575">Peroxidase</keyword>
<evidence type="ECO:0000256" key="4">
    <source>
        <dbReference type="ARBA" id="ARBA00022723"/>
    </source>
</evidence>
<evidence type="ECO:0000256" key="8">
    <source>
        <dbReference type="SAM" id="SignalP"/>
    </source>
</evidence>
<dbReference type="GO" id="GO:0004601">
    <property type="term" value="F:peroxidase activity"/>
    <property type="evidence" value="ECO:0007669"/>
    <property type="project" value="UniProtKB-KW"/>
</dbReference>
<dbReference type="OrthoDB" id="407298at2759"/>
<gene>
    <name evidence="10" type="ORF">DHEL01_v201916</name>
</gene>
<proteinExistence type="inferred from homology"/>
<feature type="signal peptide" evidence="8">
    <location>
        <begin position="1"/>
        <end position="21"/>
    </location>
</feature>
<dbReference type="AlphaFoldDB" id="A0A2P5IAZ9"/>
<feature type="chain" id="PRO_5015184337" description="Heme haloperoxidase family profile domain-containing protein" evidence="8">
    <location>
        <begin position="22"/>
        <end position="243"/>
    </location>
</feature>
<organism evidence="10 11">
    <name type="scientific">Diaporthe helianthi</name>
    <dbReference type="NCBI Taxonomy" id="158607"/>
    <lineage>
        <taxon>Eukaryota</taxon>
        <taxon>Fungi</taxon>
        <taxon>Dikarya</taxon>
        <taxon>Ascomycota</taxon>
        <taxon>Pezizomycotina</taxon>
        <taxon>Sordariomycetes</taxon>
        <taxon>Sordariomycetidae</taxon>
        <taxon>Diaporthales</taxon>
        <taxon>Diaporthaceae</taxon>
        <taxon>Diaporthe</taxon>
    </lineage>
</organism>
<evidence type="ECO:0000313" key="11">
    <source>
        <dbReference type="Proteomes" id="UP000094444"/>
    </source>
</evidence>
<evidence type="ECO:0000313" key="10">
    <source>
        <dbReference type="EMBL" id="POS79682.1"/>
    </source>
</evidence>
<feature type="domain" description="Heme haloperoxidase family profile" evidence="9">
    <location>
        <begin position="25"/>
        <end position="234"/>
    </location>
</feature>
<dbReference type="GO" id="GO:0046872">
    <property type="term" value="F:metal ion binding"/>
    <property type="evidence" value="ECO:0007669"/>
    <property type="project" value="UniProtKB-KW"/>
</dbReference>
<dbReference type="STRING" id="158607.A0A2P5IAZ9"/>
<comment type="caution">
    <text evidence="10">The sequence shown here is derived from an EMBL/GenBank/DDBJ whole genome shotgun (WGS) entry which is preliminary data.</text>
</comment>
<keyword evidence="4" id="KW-0479">Metal-binding</keyword>
<keyword evidence="6" id="KW-0408">Iron</keyword>
<protein>
    <recommendedName>
        <fullName evidence="9">Heme haloperoxidase family profile domain-containing protein</fullName>
    </recommendedName>
</protein>
<reference evidence="10" key="1">
    <citation type="submission" date="2017-09" db="EMBL/GenBank/DDBJ databases">
        <title>Polyketide synthases of a Diaporthe helianthi virulent isolate.</title>
        <authorList>
            <person name="Baroncelli R."/>
        </authorList>
    </citation>
    <scope>NUCLEOTIDE SEQUENCE [LARGE SCALE GENOMIC DNA]</scope>
    <source>
        <strain evidence="10">7/96</strain>
    </source>
</reference>
<keyword evidence="8" id="KW-0732">Signal</keyword>
<dbReference type="Gene3D" id="1.10.489.10">
    <property type="entry name" value="Chloroperoxidase-like"/>
    <property type="match status" value="1"/>
</dbReference>
<name>A0A2P5IAZ9_DIAHE</name>
<evidence type="ECO:0000256" key="2">
    <source>
        <dbReference type="ARBA" id="ARBA00022559"/>
    </source>
</evidence>